<evidence type="ECO:0000259" key="3">
    <source>
        <dbReference type="PROSITE" id="PS51037"/>
    </source>
</evidence>
<dbReference type="InterPro" id="IPR038704">
    <property type="entry name" value="YEAST_sf"/>
</dbReference>
<dbReference type="InterPro" id="IPR055129">
    <property type="entry name" value="YEATS_dom"/>
</dbReference>
<proteinExistence type="predicted"/>
<dbReference type="AlphaFoldDB" id="A0A5C3L591"/>
<dbReference type="EMBL" id="ML210158">
    <property type="protein sequence ID" value="TFK28194.1"/>
    <property type="molecule type" value="Genomic_DNA"/>
</dbReference>
<dbReference type="InterPro" id="IPR055127">
    <property type="entry name" value="YEATS2_3HBD"/>
</dbReference>
<evidence type="ECO:0000256" key="2">
    <source>
        <dbReference type="PROSITE-ProRule" id="PRU00376"/>
    </source>
</evidence>
<reference evidence="4 5" key="1">
    <citation type="journal article" date="2019" name="Nat. Ecol. Evol.">
        <title>Megaphylogeny resolves global patterns of mushroom evolution.</title>
        <authorList>
            <person name="Varga T."/>
            <person name="Krizsan K."/>
            <person name="Foldi C."/>
            <person name="Dima B."/>
            <person name="Sanchez-Garcia M."/>
            <person name="Sanchez-Ramirez S."/>
            <person name="Szollosi G.J."/>
            <person name="Szarkandi J.G."/>
            <person name="Papp V."/>
            <person name="Albert L."/>
            <person name="Andreopoulos W."/>
            <person name="Angelini C."/>
            <person name="Antonin V."/>
            <person name="Barry K.W."/>
            <person name="Bougher N.L."/>
            <person name="Buchanan P."/>
            <person name="Buyck B."/>
            <person name="Bense V."/>
            <person name="Catcheside P."/>
            <person name="Chovatia M."/>
            <person name="Cooper J."/>
            <person name="Damon W."/>
            <person name="Desjardin D."/>
            <person name="Finy P."/>
            <person name="Geml J."/>
            <person name="Haridas S."/>
            <person name="Hughes K."/>
            <person name="Justo A."/>
            <person name="Karasinski D."/>
            <person name="Kautmanova I."/>
            <person name="Kiss B."/>
            <person name="Kocsube S."/>
            <person name="Kotiranta H."/>
            <person name="LaButti K.M."/>
            <person name="Lechner B.E."/>
            <person name="Liimatainen K."/>
            <person name="Lipzen A."/>
            <person name="Lukacs Z."/>
            <person name="Mihaltcheva S."/>
            <person name="Morgado L.N."/>
            <person name="Niskanen T."/>
            <person name="Noordeloos M.E."/>
            <person name="Ohm R.A."/>
            <person name="Ortiz-Santana B."/>
            <person name="Ovrebo C."/>
            <person name="Racz N."/>
            <person name="Riley R."/>
            <person name="Savchenko A."/>
            <person name="Shiryaev A."/>
            <person name="Soop K."/>
            <person name="Spirin V."/>
            <person name="Szebenyi C."/>
            <person name="Tomsovsky M."/>
            <person name="Tulloss R.E."/>
            <person name="Uehling J."/>
            <person name="Grigoriev I.V."/>
            <person name="Vagvolgyi C."/>
            <person name="Papp T."/>
            <person name="Martin F.M."/>
            <person name="Miettinen O."/>
            <person name="Hibbett D.S."/>
            <person name="Nagy L.G."/>
        </authorList>
    </citation>
    <scope>NUCLEOTIDE SEQUENCE [LARGE SCALE GENOMIC DNA]</scope>
    <source>
        <strain evidence="4 5">CBS 121175</strain>
    </source>
</reference>
<dbReference type="Pfam" id="PF25909">
    <property type="entry name" value="zf-C2H2_AHC1"/>
    <property type="match status" value="1"/>
</dbReference>
<name>A0A5C3L591_COPMA</name>
<dbReference type="GO" id="GO:0005634">
    <property type="term" value="C:nucleus"/>
    <property type="evidence" value="ECO:0007669"/>
    <property type="project" value="UniProtKB-SubCell"/>
</dbReference>
<dbReference type="Pfam" id="PF22951">
    <property type="entry name" value="3HBD"/>
    <property type="match status" value="1"/>
</dbReference>
<dbReference type="OrthoDB" id="1741717at2759"/>
<dbReference type="STRING" id="230819.A0A5C3L591"/>
<keyword evidence="1 2" id="KW-0539">Nucleus</keyword>
<dbReference type="Proteomes" id="UP000307440">
    <property type="component" value="Unassembled WGS sequence"/>
</dbReference>
<gene>
    <name evidence="4" type="ORF">FA15DRAFT_91131</name>
</gene>
<evidence type="ECO:0000256" key="1">
    <source>
        <dbReference type="ARBA" id="ARBA00023242"/>
    </source>
</evidence>
<accession>A0A5C3L591</accession>
<evidence type="ECO:0000313" key="4">
    <source>
        <dbReference type="EMBL" id="TFK28194.1"/>
    </source>
</evidence>
<dbReference type="PROSITE" id="PS51037">
    <property type="entry name" value="YEATS"/>
    <property type="match status" value="1"/>
</dbReference>
<organism evidence="4 5">
    <name type="scientific">Coprinopsis marcescibilis</name>
    <name type="common">Agaric fungus</name>
    <name type="synonym">Psathyrella marcescibilis</name>
    <dbReference type="NCBI Taxonomy" id="230819"/>
    <lineage>
        <taxon>Eukaryota</taxon>
        <taxon>Fungi</taxon>
        <taxon>Dikarya</taxon>
        <taxon>Basidiomycota</taxon>
        <taxon>Agaricomycotina</taxon>
        <taxon>Agaricomycetes</taxon>
        <taxon>Agaricomycetidae</taxon>
        <taxon>Agaricales</taxon>
        <taxon>Agaricineae</taxon>
        <taxon>Psathyrellaceae</taxon>
        <taxon>Coprinopsis</taxon>
    </lineage>
</organism>
<dbReference type="Gene3D" id="2.60.40.1970">
    <property type="entry name" value="YEATS domain"/>
    <property type="match status" value="1"/>
</dbReference>
<feature type="domain" description="YEATS" evidence="3">
    <location>
        <begin position="350"/>
        <end position="501"/>
    </location>
</feature>
<sequence>MTASKTESAVSDIVSQFDTEIDTRTRLAETLQSRIEWAQSLRALLTNAHNSKQTTADSVKRLAIATLVNAEQPADFLFAPPPTSLPPFNSAQNPTLPPPPPVFRRPAPRPKPAGFRTNKGNFLFVNSQNVASSAPNYGEPQYLLLKCPVCGRTTFTSLQGLLNHARITHSIEWGTHDACIKACAVVDNEIDLDSGIEVGLGPSGVLPGLQTLFERAVGVGAGAQAMSFFSGDVNMESSMETVKEEREDVEVPTLTQTLGLHVDTPALAPFLGKKAHRRQINVHDEYMDVDIGASVARSSETARNWKMVYGQRNVANVDAINLGLEANTSVKEFEQEVAPDQAPDTGLLPTGSRFHFAVRIAISDRNLFVPTEKRKNKLHSHKWMIAAESPSYSIPLSSVLKYLKVTPLCAADDYELCVNTVERPPYAVVGTASKPFLAQVELGFDGIRSNSATGEESLIEQTATFEHWVDLDPFNLSTIVVGEEQLVDAELDRRTEIKPACTAYMPIGAKQLWEDSRSSEVATPAPVVQNFSSAYDLLLNVAARFPLTAQGKDRGQVHSVPYTLLSSQSQFKNMNIGRQQAIRWARARAIQEAYVIALEEANIECPAISTAEVFLWLRENERGPSHGAAKTLESEDAANKGGDVRKQNHGGWCGICGLELVLHQPSTSEKLIKQEQDESNAVLEPMSTSQSCSIYQSSILPGLQGDTGKARRRKEAEQMPQLFNSRSLSFQTFERRLVQSVDPNLISLVQGAVADMKLPAFTPLDSPSRYPIDQFGPGRSEVEANLAPHALIALATQRFVQDIVRKGVTQALMERASAMQNLPVGARCGSRHVERSGQSILTPHHIFVGNGLTGS</sequence>
<dbReference type="InterPro" id="IPR058706">
    <property type="entry name" value="zf-C2H2_AHC1-like"/>
</dbReference>
<protein>
    <recommendedName>
        <fullName evidence="3">YEATS domain-containing protein</fullName>
    </recommendedName>
</protein>
<comment type="subcellular location">
    <subcellularLocation>
        <location evidence="2">Nucleus</location>
    </subcellularLocation>
</comment>
<keyword evidence="5" id="KW-1185">Reference proteome</keyword>
<evidence type="ECO:0000313" key="5">
    <source>
        <dbReference type="Proteomes" id="UP000307440"/>
    </source>
</evidence>